<protein>
    <submittedName>
        <fullName evidence="2">Uncharacterized protein</fullName>
    </submittedName>
</protein>
<evidence type="ECO:0000256" key="1">
    <source>
        <dbReference type="SAM" id="MobiDB-lite"/>
    </source>
</evidence>
<feature type="region of interest" description="Disordered" evidence="1">
    <location>
        <begin position="94"/>
        <end position="142"/>
    </location>
</feature>
<comment type="caution">
    <text evidence="2">The sequence shown here is derived from an EMBL/GenBank/DDBJ whole genome shotgun (WGS) entry which is preliminary data.</text>
</comment>
<dbReference type="Proteomes" id="UP000325313">
    <property type="component" value="Unassembled WGS sequence"/>
</dbReference>
<proteinExistence type="predicted"/>
<feature type="region of interest" description="Disordered" evidence="1">
    <location>
        <begin position="1"/>
        <end position="20"/>
    </location>
</feature>
<accession>A0A5B0QE56</accession>
<dbReference type="EMBL" id="VDEP01000283">
    <property type="protein sequence ID" value="KAA1111455.1"/>
    <property type="molecule type" value="Genomic_DNA"/>
</dbReference>
<evidence type="ECO:0000313" key="2">
    <source>
        <dbReference type="EMBL" id="KAA1111455.1"/>
    </source>
</evidence>
<sequence length="142" mass="15524">MLVDYRSAAGGSRVQQTRGTTNRDDIAISGCYRSLLLMDPLSLLLPPASVPPPHFALESNWPSSFPTPFPIPTTISHYTPLLLFSLPPTHPGSGIVPPRPRLLLHPEVGANVRDPKDGEETPAPNPHSVYLGSHNNRRKHKT</sequence>
<organism evidence="2 3">
    <name type="scientific">Puccinia graminis f. sp. tritici</name>
    <dbReference type="NCBI Taxonomy" id="56615"/>
    <lineage>
        <taxon>Eukaryota</taxon>
        <taxon>Fungi</taxon>
        <taxon>Dikarya</taxon>
        <taxon>Basidiomycota</taxon>
        <taxon>Pucciniomycotina</taxon>
        <taxon>Pucciniomycetes</taxon>
        <taxon>Pucciniales</taxon>
        <taxon>Pucciniaceae</taxon>
        <taxon>Puccinia</taxon>
    </lineage>
</organism>
<reference evidence="2 3" key="1">
    <citation type="submission" date="2019-05" db="EMBL/GenBank/DDBJ databases">
        <title>Emergence of the Ug99 lineage of the wheat stem rust pathogen through somatic hybridization.</title>
        <authorList>
            <person name="Li F."/>
            <person name="Upadhyaya N.M."/>
            <person name="Sperschneider J."/>
            <person name="Matny O."/>
            <person name="Nguyen-Phuc H."/>
            <person name="Mago R."/>
            <person name="Raley C."/>
            <person name="Miller M.E."/>
            <person name="Silverstein K.A.T."/>
            <person name="Henningsen E."/>
            <person name="Hirsch C.D."/>
            <person name="Visser B."/>
            <person name="Pretorius Z.A."/>
            <person name="Steffenson B.J."/>
            <person name="Schwessinger B."/>
            <person name="Dodds P.N."/>
            <person name="Figueroa M."/>
        </authorList>
    </citation>
    <scope>NUCLEOTIDE SEQUENCE [LARGE SCALE GENOMIC DNA]</scope>
    <source>
        <strain evidence="2 3">Ug99</strain>
    </source>
</reference>
<evidence type="ECO:0000313" key="3">
    <source>
        <dbReference type="Proteomes" id="UP000325313"/>
    </source>
</evidence>
<dbReference type="AlphaFoldDB" id="A0A5B0QE56"/>
<gene>
    <name evidence="2" type="ORF">PGTUg99_011188</name>
</gene>
<name>A0A5B0QE56_PUCGR</name>